<sequence>MVSYVWLSFYFYIQIVPALCPLSHWVKRNIKTSIYVLLALDILVVISTKLNMYVLDKMVWSLHLAHPNSSTWDYPMPEEFYRLRALALYPVMLHYAALLCVSMVSSLSTVRHLHKHMTTLAAMGASVSAARLRGQIRVTVTGAVQAVFFSVLAVYFLFQCFTSETPQFYLNISITFTVTSLFVSGTTVTLGINQSVFRHRIVSVFGAIRLGH</sequence>
<name>A0AAV2JU90_KNICA</name>
<keyword evidence="3" id="KW-1185">Reference proteome</keyword>
<evidence type="ECO:0000256" key="1">
    <source>
        <dbReference type="SAM" id="Phobius"/>
    </source>
</evidence>
<gene>
    <name evidence="2" type="ORF">KC01_LOCUS11901</name>
</gene>
<feature type="transmembrane region" description="Helical" evidence="1">
    <location>
        <begin position="86"/>
        <end position="107"/>
    </location>
</feature>
<feature type="transmembrane region" description="Helical" evidence="1">
    <location>
        <begin position="138"/>
        <end position="158"/>
    </location>
</feature>
<reference evidence="2 3" key="1">
    <citation type="submission" date="2024-04" db="EMBL/GenBank/DDBJ databases">
        <authorList>
            <person name="Waldvogel A.-M."/>
            <person name="Schoenle A."/>
        </authorList>
    </citation>
    <scope>NUCLEOTIDE SEQUENCE [LARGE SCALE GENOMIC DNA]</scope>
</reference>
<protein>
    <recommendedName>
        <fullName evidence="4">Taste receptor type 2</fullName>
    </recommendedName>
</protein>
<accession>A0AAV2JU90</accession>
<dbReference type="EMBL" id="OZ035836">
    <property type="protein sequence ID" value="CAL1581129.1"/>
    <property type="molecule type" value="Genomic_DNA"/>
</dbReference>
<keyword evidence="1" id="KW-0812">Transmembrane</keyword>
<feature type="transmembrane region" description="Helical" evidence="1">
    <location>
        <begin position="170"/>
        <end position="192"/>
    </location>
</feature>
<evidence type="ECO:0008006" key="4">
    <source>
        <dbReference type="Google" id="ProtNLM"/>
    </source>
</evidence>
<dbReference type="Proteomes" id="UP001497482">
    <property type="component" value="Chromosome 14"/>
</dbReference>
<proteinExistence type="predicted"/>
<keyword evidence="1" id="KW-1133">Transmembrane helix</keyword>
<feature type="transmembrane region" description="Helical" evidence="1">
    <location>
        <begin position="33"/>
        <end position="54"/>
    </location>
</feature>
<evidence type="ECO:0000313" key="2">
    <source>
        <dbReference type="EMBL" id="CAL1581129.1"/>
    </source>
</evidence>
<keyword evidence="1" id="KW-0472">Membrane</keyword>
<organism evidence="2 3">
    <name type="scientific">Knipowitschia caucasica</name>
    <name type="common">Caucasian dwarf goby</name>
    <name type="synonym">Pomatoschistus caucasicus</name>
    <dbReference type="NCBI Taxonomy" id="637954"/>
    <lineage>
        <taxon>Eukaryota</taxon>
        <taxon>Metazoa</taxon>
        <taxon>Chordata</taxon>
        <taxon>Craniata</taxon>
        <taxon>Vertebrata</taxon>
        <taxon>Euteleostomi</taxon>
        <taxon>Actinopterygii</taxon>
        <taxon>Neopterygii</taxon>
        <taxon>Teleostei</taxon>
        <taxon>Neoteleostei</taxon>
        <taxon>Acanthomorphata</taxon>
        <taxon>Gobiaria</taxon>
        <taxon>Gobiiformes</taxon>
        <taxon>Gobioidei</taxon>
        <taxon>Gobiidae</taxon>
        <taxon>Gobiinae</taxon>
        <taxon>Knipowitschia</taxon>
    </lineage>
</organism>
<dbReference type="AlphaFoldDB" id="A0AAV2JU90"/>
<evidence type="ECO:0000313" key="3">
    <source>
        <dbReference type="Proteomes" id="UP001497482"/>
    </source>
</evidence>
<feature type="transmembrane region" description="Helical" evidence="1">
    <location>
        <begin position="6"/>
        <end position="26"/>
    </location>
</feature>